<dbReference type="GO" id="GO:0005524">
    <property type="term" value="F:ATP binding"/>
    <property type="evidence" value="ECO:0007669"/>
    <property type="project" value="UniProtKB-KW"/>
</dbReference>
<comment type="similarity">
    <text evidence="2">Belongs to the asparagine synthetase family.</text>
</comment>
<dbReference type="EC" id="6.3.5.4" evidence="3"/>
<dbReference type="InterPro" id="IPR051786">
    <property type="entry name" value="ASN_synthetase/amidase"/>
</dbReference>
<feature type="domain" description="Glutamine amidotransferase type-2" evidence="9">
    <location>
        <begin position="1"/>
        <end position="106"/>
    </location>
</feature>
<evidence type="ECO:0000313" key="10">
    <source>
        <dbReference type="EMBL" id="CAA6826698.1"/>
    </source>
</evidence>
<dbReference type="InterPro" id="IPR014729">
    <property type="entry name" value="Rossmann-like_a/b/a_fold"/>
</dbReference>
<evidence type="ECO:0000256" key="3">
    <source>
        <dbReference type="ARBA" id="ARBA00012737"/>
    </source>
</evidence>
<dbReference type="CDD" id="cd01991">
    <property type="entry name" value="Asn_synthase_B_C"/>
    <property type="match status" value="1"/>
</dbReference>
<dbReference type="InterPro" id="IPR006426">
    <property type="entry name" value="Asn_synth_AEB"/>
</dbReference>
<keyword evidence="6" id="KW-0315">Glutamine amidotransferase</keyword>
<proteinExistence type="inferred from homology"/>
<name>A0A6S6UER3_9BACT</name>
<evidence type="ECO:0000256" key="8">
    <source>
        <dbReference type="PIRSR" id="PIRSR001589-3"/>
    </source>
</evidence>
<evidence type="ECO:0000256" key="2">
    <source>
        <dbReference type="ARBA" id="ARBA00005752"/>
    </source>
</evidence>
<feature type="site" description="Important for beta-aspartyl-AMP intermediate formation" evidence="8">
    <location>
        <position position="261"/>
    </location>
</feature>
<dbReference type="GO" id="GO:0006529">
    <property type="term" value="P:asparagine biosynthetic process"/>
    <property type="evidence" value="ECO:0007669"/>
    <property type="project" value="InterPro"/>
</dbReference>
<dbReference type="GO" id="GO:0004066">
    <property type="term" value="F:asparagine synthase (glutamine-hydrolyzing) activity"/>
    <property type="evidence" value="ECO:0007669"/>
    <property type="project" value="UniProtKB-EC"/>
</dbReference>
<evidence type="ECO:0000256" key="5">
    <source>
        <dbReference type="ARBA" id="ARBA00022840"/>
    </source>
</evidence>
<dbReference type="SUPFAM" id="SSF52402">
    <property type="entry name" value="Adenine nucleotide alpha hydrolases-like"/>
    <property type="match status" value="1"/>
</dbReference>
<dbReference type="NCBIfam" id="TIGR01536">
    <property type="entry name" value="asn_synth_AEB"/>
    <property type="match status" value="1"/>
</dbReference>
<dbReference type="InterPro" id="IPR001962">
    <property type="entry name" value="Asn_synthase"/>
</dbReference>
<keyword evidence="10" id="KW-0436">Ligase</keyword>
<dbReference type="PANTHER" id="PTHR43284:SF1">
    <property type="entry name" value="ASPARAGINE SYNTHETASE"/>
    <property type="match status" value="1"/>
</dbReference>
<dbReference type="SUPFAM" id="SSF56235">
    <property type="entry name" value="N-terminal nucleophile aminohydrolases (Ntn hydrolases)"/>
    <property type="match status" value="1"/>
</dbReference>
<dbReference type="InterPro" id="IPR033738">
    <property type="entry name" value="AsnB_N"/>
</dbReference>
<evidence type="ECO:0000256" key="4">
    <source>
        <dbReference type="ARBA" id="ARBA00022741"/>
    </source>
</evidence>
<organism evidence="10">
    <name type="scientific">uncultured Sulfurovum sp</name>
    <dbReference type="NCBI Taxonomy" id="269237"/>
    <lineage>
        <taxon>Bacteria</taxon>
        <taxon>Pseudomonadati</taxon>
        <taxon>Campylobacterota</taxon>
        <taxon>Epsilonproteobacteria</taxon>
        <taxon>Campylobacterales</taxon>
        <taxon>Sulfurovaceae</taxon>
        <taxon>Sulfurovum</taxon>
        <taxon>environmental samples</taxon>
    </lineage>
</organism>
<evidence type="ECO:0000256" key="7">
    <source>
        <dbReference type="ARBA" id="ARBA00048741"/>
    </source>
</evidence>
<protein>
    <recommendedName>
        <fullName evidence="3">asparagine synthase (glutamine-hydrolyzing)</fullName>
        <ecNumber evidence="3">6.3.5.4</ecNumber>
    </recommendedName>
</protein>
<accession>A0A6S6UER3</accession>
<dbReference type="InterPro" id="IPR029055">
    <property type="entry name" value="Ntn_hydrolases_N"/>
</dbReference>
<sequence length="523" mass="60818">YHAWGLKALDKFNGMFAMAIFDKEKETLTLIRDRAGVKPLYWYFKEGLFLFASELKSFHEHPNFHKVIDRDVLAQYLQHGYVLQPYSIFESTQQVEAGHILHLNLKTKEIEKKQYWSVSKFYEKPKLILSDDEAITQTEAILKKAFNYRMVSDVPVGTFLSGGYDSSLVTALLQADREDKINTFTIGFKEKGYDEAPHAKAVAKHLGTNHTEYYCTQKDALEVIPKLAEIYDEPFGDASAIPTVLVSQLARDKVSVSLSADGGDEIFAGYSAYDNLSSIEHTFNKIPKILRKSSAGLLNMVNPAYIPFTSKQYNFEIRYEKIKKMLNAENSAQLLEQSYEQYSQKELDKLLLKSPHKLKSQFDADISNISDSLSQMLMIDYKTYMADDILTKVDRATMSVGLEGREPFIDAKIIEFAAQLPNEMKYRDGEKKWVLKEITHKYLPQSMMDRPKMGFSPPITEWFRDELKSYFLHYLSYERLEKEGLFNPHEVIRLRDEYLLGKNVSVHRLWFILMFEMWYERWM</sequence>
<dbReference type="PROSITE" id="PS51278">
    <property type="entry name" value="GATASE_TYPE_2"/>
    <property type="match status" value="1"/>
</dbReference>
<comment type="pathway">
    <text evidence="1">Amino-acid biosynthesis; L-asparagine biosynthesis; L-asparagine from L-aspartate (L-Gln route): step 1/1.</text>
</comment>
<dbReference type="Pfam" id="PF00733">
    <property type="entry name" value="Asn_synthase"/>
    <property type="match status" value="1"/>
</dbReference>
<dbReference type="Gene3D" id="3.40.50.620">
    <property type="entry name" value="HUPs"/>
    <property type="match status" value="1"/>
</dbReference>
<dbReference type="Gene3D" id="3.60.20.10">
    <property type="entry name" value="Glutamine Phosphoribosylpyrophosphate, subunit 1, domain 1"/>
    <property type="match status" value="1"/>
</dbReference>
<gene>
    <name evidence="10" type="ORF">HELGO_WM26047</name>
</gene>
<evidence type="ECO:0000259" key="9">
    <source>
        <dbReference type="PROSITE" id="PS51278"/>
    </source>
</evidence>
<dbReference type="InterPro" id="IPR017932">
    <property type="entry name" value="GATase_2_dom"/>
</dbReference>
<dbReference type="EMBL" id="CACVAZ010000213">
    <property type="protein sequence ID" value="CAA6826698.1"/>
    <property type="molecule type" value="Genomic_DNA"/>
</dbReference>
<comment type="catalytic activity">
    <reaction evidence="7">
        <text>L-aspartate + L-glutamine + ATP + H2O = L-asparagine + L-glutamate + AMP + diphosphate + H(+)</text>
        <dbReference type="Rhea" id="RHEA:12228"/>
        <dbReference type="ChEBI" id="CHEBI:15377"/>
        <dbReference type="ChEBI" id="CHEBI:15378"/>
        <dbReference type="ChEBI" id="CHEBI:29985"/>
        <dbReference type="ChEBI" id="CHEBI:29991"/>
        <dbReference type="ChEBI" id="CHEBI:30616"/>
        <dbReference type="ChEBI" id="CHEBI:33019"/>
        <dbReference type="ChEBI" id="CHEBI:58048"/>
        <dbReference type="ChEBI" id="CHEBI:58359"/>
        <dbReference type="ChEBI" id="CHEBI:456215"/>
        <dbReference type="EC" id="6.3.5.4"/>
    </reaction>
</comment>
<reference evidence="10" key="1">
    <citation type="submission" date="2020-01" db="EMBL/GenBank/DDBJ databases">
        <authorList>
            <person name="Meier V. D."/>
            <person name="Meier V D."/>
        </authorList>
    </citation>
    <scope>NUCLEOTIDE SEQUENCE</scope>
    <source>
        <strain evidence="10">HLG_WM_MAG_02</strain>
    </source>
</reference>
<keyword evidence="5" id="KW-0067">ATP-binding</keyword>
<keyword evidence="4" id="KW-0547">Nucleotide-binding</keyword>
<dbReference type="Pfam" id="PF13537">
    <property type="entry name" value="GATase_7"/>
    <property type="match status" value="1"/>
</dbReference>
<dbReference type="PIRSF" id="PIRSF001589">
    <property type="entry name" value="Asn_synthetase_glu-h"/>
    <property type="match status" value="1"/>
</dbReference>
<evidence type="ECO:0000256" key="1">
    <source>
        <dbReference type="ARBA" id="ARBA00005187"/>
    </source>
</evidence>
<dbReference type="PANTHER" id="PTHR43284">
    <property type="entry name" value="ASPARAGINE SYNTHETASE (GLUTAMINE-HYDROLYZING)"/>
    <property type="match status" value="1"/>
</dbReference>
<dbReference type="AlphaFoldDB" id="A0A6S6UER3"/>
<dbReference type="CDD" id="cd00712">
    <property type="entry name" value="AsnB"/>
    <property type="match status" value="1"/>
</dbReference>
<feature type="non-terminal residue" evidence="10">
    <location>
        <position position="1"/>
    </location>
</feature>
<evidence type="ECO:0000256" key="6">
    <source>
        <dbReference type="ARBA" id="ARBA00022962"/>
    </source>
</evidence>
<dbReference type="GO" id="GO:0005829">
    <property type="term" value="C:cytosol"/>
    <property type="evidence" value="ECO:0007669"/>
    <property type="project" value="TreeGrafter"/>
</dbReference>